<keyword evidence="10" id="KW-1185">Reference proteome</keyword>
<dbReference type="GO" id="GO:0004181">
    <property type="term" value="F:metallocarboxypeptidase activity"/>
    <property type="evidence" value="ECO:0007669"/>
    <property type="project" value="InterPro"/>
</dbReference>
<dbReference type="Pfam" id="PF00246">
    <property type="entry name" value="Peptidase_M14"/>
    <property type="match status" value="1"/>
</dbReference>
<dbReference type="PRINTS" id="PR00765">
    <property type="entry name" value="CRBOXYPTASEA"/>
</dbReference>
<dbReference type="GO" id="GO:0008270">
    <property type="term" value="F:zinc ion binding"/>
    <property type="evidence" value="ECO:0007669"/>
    <property type="project" value="InterPro"/>
</dbReference>
<dbReference type="PANTHER" id="PTHR11705:SF143">
    <property type="entry name" value="SLL0236 PROTEIN"/>
    <property type="match status" value="1"/>
</dbReference>
<sequence>MAQLNFPHYHTYDELTQYLKDVARDHPTLARLFSMGKSYQGRDLWVLTLTNTESGPDSEKPGYWIDANIHAGEVTGGAAALWTIEHLLSHYGQNSADGRQATELLDQHALYIAPRLSPDGVEAFLTTPMQVRSSLRPYPFEDEREGLYPHDIDGDGRILQMRVPDPKGPWKVSEKDPRLMRRRTFQDSGAQEAGEQFYQVYGEGLIRDYDGYTVKAAPTQYGLDLNRNFFFDWGPEGQQRGAGPYPASEPETRALADFFARHPNINGAQSYHTYGGVILRPYSGRADDTLPTHDLRVFKQMGQGGTDLTGYPHTSVFHGFRYDPKEVLRGGLFDWFYDSLGIFAFATELWDVVAASGIGEEKGGVLTRDFIEWGRDHPEEDDLKLLKFNDEQNLGGFEPWRRFEHPQLGAVEIGGWDYRTFWGVAPLKFLEEIADKNARFTLAHAGANPRLNWKVVDVRPQEGGLYHLVAVLENTGFLPTYTSARAMERQAVQPIRVKVQGGRLLSGEATQEIGQLEGRSAVQGGFAPTFARQEQKLEWVIRGEKGSKVTLEAAGQRAGVARAEVELG</sequence>
<dbReference type="OrthoDB" id="9811296at2"/>
<dbReference type="SUPFAM" id="SSF53187">
    <property type="entry name" value="Zn-dependent exopeptidases"/>
    <property type="match status" value="1"/>
</dbReference>
<evidence type="ECO:0000256" key="4">
    <source>
        <dbReference type="ARBA" id="ARBA00022801"/>
    </source>
</evidence>
<dbReference type="SMART" id="SM00631">
    <property type="entry name" value="Zn_pept"/>
    <property type="match status" value="1"/>
</dbReference>
<evidence type="ECO:0000259" key="8">
    <source>
        <dbReference type="PROSITE" id="PS52035"/>
    </source>
</evidence>
<gene>
    <name evidence="9" type="ORF">D3875_10835</name>
</gene>
<keyword evidence="3" id="KW-0645">Protease</keyword>
<protein>
    <submittedName>
        <fullName evidence="9">Carboxypeptidase</fullName>
    </submittedName>
</protein>
<dbReference type="InterPro" id="IPR000834">
    <property type="entry name" value="Peptidase_M14"/>
</dbReference>
<reference evidence="9 10" key="1">
    <citation type="submission" date="2018-09" db="EMBL/GenBank/DDBJ databases">
        <authorList>
            <person name="Zhu H."/>
        </authorList>
    </citation>
    <scope>NUCLEOTIDE SEQUENCE [LARGE SCALE GENOMIC DNA]</scope>
    <source>
        <strain evidence="9 10">K2S05-167</strain>
    </source>
</reference>
<dbReference type="AlphaFoldDB" id="A0A418V7C2"/>
<keyword evidence="6" id="KW-0482">Metalloprotease</keyword>
<comment type="caution">
    <text evidence="9">The sequence shown here is derived from an EMBL/GenBank/DDBJ whole genome shotgun (WGS) entry which is preliminary data.</text>
</comment>
<keyword evidence="5" id="KW-0862">Zinc</keyword>
<dbReference type="Gene3D" id="3.40.630.10">
    <property type="entry name" value="Zn peptidases"/>
    <property type="match status" value="1"/>
</dbReference>
<proteinExistence type="inferred from homology"/>
<accession>A0A418V7C2</accession>
<dbReference type="Proteomes" id="UP000286287">
    <property type="component" value="Unassembled WGS sequence"/>
</dbReference>
<keyword evidence="4" id="KW-0378">Hydrolase</keyword>
<dbReference type="EMBL" id="QYUJ01000014">
    <property type="protein sequence ID" value="RJF71981.1"/>
    <property type="molecule type" value="Genomic_DNA"/>
</dbReference>
<name>A0A418V7C2_9DEIO</name>
<dbReference type="GO" id="GO:0006508">
    <property type="term" value="P:proteolysis"/>
    <property type="evidence" value="ECO:0007669"/>
    <property type="project" value="UniProtKB-KW"/>
</dbReference>
<comment type="similarity">
    <text evidence="2 7">Belongs to the peptidase M14 family.</text>
</comment>
<comment type="cofactor">
    <cofactor evidence="1">
        <name>Zn(2+)</name>
        <dbReference type="ChEBI" id="CHEBI:29105"/>
    </cofactor>
</comment>
<evidence type="ECO:0000256" key="2">
    <source>
        <dbReference type="ARBA" id="ARBA00005988"/>
    </source>
</evidence>
<dbReference type="GO" id="GO:0005615">
    <property type="term" value="C:extracellular space"/>
    <property type="evidence" value="ECO:0007669"/>
    <property type="project" value="TreeGrafter"/>
</dbReference>
<keyword evidence="9" id="KW-0121">Carboxypeptidase</keyword>
<evidence type="ECO:0000256" key="5">
    <source>
        <dbReference type="ARBA" id="ARBA00022833"/>
    </source>
</evidence>
<feature type="domain" description="Peptidase M14" evidence="8">
    <location>
        <begin position="8"/>
        <end position="370"/>
    </location>
</feature>
<evidence type="ECO:0000256" key="1">
    <source>
        <dbReference type="ARBA" id="ARBA00001947"/>
    </source>
</evidence>
<evidence type="ECO:0000256" key="3">
    <source>
        <dbReference type="ARBA" id="ARBA00022670"/>
    </source>
</evidence>
<feature type="active site" description="Proton donor/acceptor" evidence="7">
    <location>
        <position position="348"/>
    </location>
</feature>
<evidence type="ECO:0000256" key="6">
    <source>
        <dbReference type="ARBA" id="ARBA00023049"/>
    </source>
</evidence>
<evidence type="ECO:0000313" key="10">
    <source>
        <dbReference type="Proteomes" id="UP000286287"/>
    </source>
</evidence>
<dbReference type="PROSITE" id="PS52035">
    <property type="entry name" value="PEPTIDASE_M14"/>
    <property type="match status" value="1"/>
</dbReference>
<evidence type="ECO:0000313" key="9">
    <source>
        <dbReference type="EMBL" id="RJF71981.1"/>
    </source>
</evidence>
<dbReference type="PANTHER" id="PTHR11705">
    <property type="entry name" value="PROTEASE FAMILY M14 CARBOXYPEPTIDASE A,B"/>
    <property type="match status" value="1"/>
</dbReference>
<evidence type="ECO:0000256" key="7">
    <source>
        <dbReference type="PROSITE-ProRule" id="PRU01379"/>
    </source>
</evidence>
<organism evidence="9 10">
    <name type="scientific">Deinococcus cavernae</name>
    <dbReference type="NCBI Taxonomy" id="2320857"/>
    <lineage>
        <taxon>Bacteria</taxon>
        <taxon>Thermotogati</taxon>
        <taxon>Deinococcota</taxon>
        <taxon>Deinococci</taxon>
        <taxon>Deinococcales</taxon>
        <taxon>Deinococcaceae</taxon>
        <taxon>Deinococcus</taxon>
    </lineage>
</organism>
<dbReference type="CDD" id="cd06905">
    <property type="entry name" value="M14-like"/>
    <property type="match status" value="1"/>
</dbReference>